<organism evidence="1 2">
    <name type="scientific">Arcticibacter tournemirensis</name>
    <dbReference type="NCBI Taxonomy" id="699437"/>
    <lineage>
        <taxon>Bacteria</taxon>
        <taxon>Pseudomonadati</taxon>
        <taxon>Bacteroidota</taxon>
        <taxon>Sphingobacteriia</taxon>
        <taxon>Sphingobacteriales</taxon>
        <taxon>Sphingobacteriaceae</taxon>
        <taxon>Arcticibacter</taxon>
    </lineage>
</organism>
<dbReference type="EMBL" id="RXOC01000008">
    <property type="protein sequence ID" value="RXF69147.1"/>
    <property type="molecule type" value="Genomic_DNA"/>
</dbReference>
<evidence type="ECO:0000313" key="1">
    <source>
        <dbReference type="EMBL" id="RXF69147.1"/>
    </source>
</evidence>
<dbReference type="RefSeq" id="WP_128769955.1">
    <property type="nucleotide sequence ID" value="NZ_RXOC01000008.1"/>
</dbReference>
<comment type="caution">
    <text evidence="1">The sequence shown here is derived from an EMBL/GenBank/DDBJ whole genome shotgun (WGS) entry which is preliminary data.</text>
</comment>
<proteinExistence type="predicted"/>
<reference evidence="1 2" key="1">
    <citation type="submission" date="2018-12" db="EMBL/GenBank/DDBJ databases">
        <title>The Draft Genome Sequence of the Soil Bacterium Pedobacter tournemirensis R1.</title>
        <authorList>
            <person name="He J."/>
        </authorList>
    </citation>
    <scope>NUCLEOTIDE SEQUENCE [LARGE SCALE GENOMIC DNA]</scope>
    <source>
        <strain evidence="1 2">R1</strain>
    </source>
</reference>
<gene>
    <name evidence="1" type="ORF">EKH83_13415</name>
</gene>
<accession>A0A4Q0M7T0</accession>
<name>A0A4Q0M7T0_9SPHI</name>
<dbReference type="PROSITE" id="PS51257">
    <property type="entry name" value="PROKAR_LIPOPROTEIN"/>
    <property type="match status" value="1"/>
</dbReference>
<sequence length="262" mass="30137">MKTTGIVLGAIIAVILFIIACDKLQSDHPQANIEMPREKALNETDIQTYADSVNLLLPQLEKQESLIYSLRDYSFQIVKYTENGKPLLFVEKGKNGESGIVEKMFYIKDGKLLLYSEMTQTHSNPEPFALTNIYFRNNIAFYGEQKKASSEATLKTAAFKKAEPQHKELYSDLKHMEDALKQKGKFDLVFDGITEYPKARYLIMSKNEYNAYRAVIRVIKNDDFIRELSSNPSRYTGSKLDIDWTMNNDDEVVYVNGRIKRD</sequence>
<dbReference type="Proteomes" id="UP000290848">
    <property type="component" value="Unassembled WGS sequence"/>
</dbReference>
<dbReference type="AlphaFoldDB" id="A0A4Q0M7T0"/>
<evidence type="ECO:0000313" key="2">
    <source>
        <dbReference type="Proteomes" id="UP000290848"/>
    </source>
</evidence>
<protein>
    <submittedName>
        <fullName evidence="1">Uncharacterized protein</fullName>
    </submittedName>
</protein>